<proteinExistence type="predicted"/>
<sequence>MHSKTTQKAETGVLICDLTGRHQTSGFAQLAGKIVPLRLHGAARMPSKAQLPPAISPWVHTVSKLAKPHGWPKAAMEHLMRSTVPDGLQDAYCQEESSGTYSNPETSIVPTSSLVSTL</sequence>
<dbReference type="AlphaFoldDB" id="A0AAV4V8J2"/>
<name>A0AAV4V8J2_CAEEX</name>
<evidence type="ECO:0000313" key="2">
    <source>
        <dbReference type="EMBL" id="GIY66666.1"/>
    </source>
</evidence>
<evidence type="ECO:0000313" key="3">
    <source>
        <dbReference type="Proteomes" id="UP001054945"/>
    </source>
</evidence>
<keyword evidence="3" id="KW-1185">Reference proteome</keyword>
<gene>
    <name evidence="2" type="ORF">CEXT_472351</name>
</gene>
<dbReference type="Proteomes" id="UP001054945">
    <property type="component" value="Unassembled WGS sequence"/>
</dbReference>
<protein>
    <submittedName>
        <fullName evidence="2">Uncharacterized protein</fullName>
    </submittedName>
</protein>
<feature type="region of interest" description="Disordered" evidence="1">
    <location>
        <begin position="94"/>
        <end position="118"/>
    </location>
</feature>
<accession>A0AAV4V8J2</accession>
<reference evidence="2 3" key="1">
    <citation type="submission" date="2021-06" db="EMBL/GenBank/DDBJ databases">
        <title>Caerostris extrusa draft genome.</title>
        <authorList>
            <person name="Kono N."/>
            <person name="Arakawa K."/>
        </authorList>
    </citation>
    <scope>NUCLEOTIDE SEQUENCE [LARGE SCALE GENOMIC DNA]</scope>
</reference>
<comment type="caution">
    <text evidence="2">The sequence shown here is derived from an EMBL/GenBank/DDBJ whole genome shotgun (WGS) entry which is preliminary data.</text>
</comment>
<evidence type="ECO:0000256" key="1">
    <source>
        <dbReference type="SAM" id="MobiDB-lite"/>
    </source>
</evidence>
<organism evidence="2 3">
    <name type="scientific">Caerostris extrusa</name>
    <name type="common">Bark spider</name>
    <name type="synonym">Caerostris bankana</name>
    <dbReference type="NCBI Taxonomy" id="172846"/>
    <lineage>
        <taxon>Eukaryota</taxon>
        <taxon>Metazoa</taxon>
        <taxon>Ecdysozoa</taxon>
        <taxon>Arthropoda</taxon>
        <taxon>Chelicerata</taxon>
        <taxon>Arachnida</taxon>
        <taxon>Araneae</taxon>
        <taxon>Araneomorphae</taxon>
        <taxon>Entelegynae</taxon>
        <taxon>Araneoidea</taxon>
        <taxon>Araneidae</taxon>
        <taxon>Caerostris</taxon>
    </lineage>
</organism>
<feature type="compositionally biased region" description="Polar residues" evidence="1">
    <location>
        <begin position="95"/>
        <end position="118"/>
    </location>
</feature>
<dbReference type="EMBL" id="BPLR01014140">
    <property type="protein sequence ID" value="GIY66666.1"/>
    <property type="molecule type" value="Genomic_DNA"/>
</dbReference>